<keyword evidence="1 2" id="KW-0238">DNA-binding</keyword>
<keyword evidence="5" id="KW-1185">Reference proteome</keyword>
<evidence type="ECO:0000313" key="5">
    <source>
        <dbReference type="Proteomes" id="UP000434639"/>
    </source>
</evidence>
<feature type="DNA-binding region" description="H-T-H motif" evidence="2">
    <location>
        <begin position="28"/>
        <end position="47"/>
    </location>
</feature>
<gene>
    <name evidence="4" type="ORF">GKZ89_09600</name>
</gene>
<dbReference type="PANTHER" id="PTHR30055">
    <property type="entry name" value="HTH-TYPE TRANSCRIPTIONAL REGULATOR RUTR"/>
    <property type="match status" value="1"/>
</dbReference>
<dbReference type="Pfam" id="PF22604">
    <property type="entry name" value="TetR_HI_0893_C"/>
    <property type="match status" value="1"/>
</dbReference>
<sequence length="189" mass="21362">MEASHGKEALILKATLQLISEYGFHGTSMAKVAGRAGVSAGIIYHYFSNKESLIEKLYIREKHHFINLVTAGLDQSLTVRNQVRFLVRKTIEVSVLMKEEMMFMEQFLQSPYNRPEIQSTVNAMQKPLTDVFLRAKKEQIVKPLPDAVIYMLTLGTATKLAQQHAEGAVHADDELIEQVTDACWEAIRL</sequence>
<dbReference type="Pfam" id="PF00440">
    <property type="entry name" value="TetR_N"/>
    <property type="match status" value="1"/>
</dbReference>
<dbReference type="PANTHER" id="PTHR30055:SF207">
    <property type="entry name" value="HTH-TYPE TRANSCRIPTIONAL REPRESSOR FATR"/>
    <property type="match status" value="1"/>
</dbReference>
<dbReference type="GO" id="GO:0003700">
    <property type="term" value="F:DNA-binding transcription factor activity"/>
    <property type="evidence" value="ECO:0007669"/>
    <property type="project" value="TreeGrafter"/>
</dbReference>
<dbReference type="InterPro" id="IPR023772">
    <property type="entry name" value="DNA-bd_HTH_TetR-type_CS"/>
</dbReference>
<reference evidence="4 5" key="1">
    <citation type="journal article" date="2017" name="Int. J. Syst. Evol. Microbiol.">
        <title>Bacillus mangrovi sp. nov., isolated from a sediment sample from a mangrove forest.</title>
        <authorList>
            <person name="Gupta V."/>
            <person name="Singh P.K."/>
            <person name="Korpole S."/>
            <person name="Tanuku N.R.S."/>
            <person name="Pinnaka A.K."/>
        </authorList>
    </citation>
    <scope>NUCLEOTIDE SEQUENCE [LARGE SCALE GENOMIC DNA]</scope>
    <source>
        <strain evidence="4 5">KCTC 33872</strain>
    </source>
</reference>
<protein>
    <submittedName>
        <fullName evidence="4">TetR family transcriptional regulator</fullName>
    </submittedName>
</protein>
<dbReference type="EMBL" id="WMIB01000007">
    <property type="protein sequence ID" value="MTH53657.1"/>
    <property type="molecule type" value="Genomic_DNA"/>
</dbReference>
<proteinExistence type="predicted"/>
<dbReference type="OrthoDB" id="6430772at2"/>
<dbReference type="InterPro" id="IPR001647">
    <property type="entry name" value="HTH_TetR"/>
</dbReference>
<dbReference type="InterPro" id="IPR036271">
    <property type="entry name" value="Tet_transcr_reg_TetR-rel_C_sf"/>
</dbReference>
<dbReference type="Gene3D" id="1.10.357.10">
    <property type="entry name" value="Tetracycline Repressor, domain 2"/>
    <property type="match status" value="1"/>
</dbReference>
<evidence type="ECO:0000259" key="3">
    <source>
        <dbReference type="PROSITE" id="PS50977"/>
    </source>
</evidence>
<dbReference type="SUPFAM" id="SSF48498">
    <property type="entry name" value="Tetracyclin repressor-like, C-terminal domain"/>
    <property type="match status" value="1"/>
</dbReference>
<dbReference type="InterPro" id="IPR050109">
    <property type="entry name" value="HTH-type_TetR-like_transc_reg"/>
</dbReference>
<dbReference type="SUPFAM" id="SSF46689">
    <property type="entry name" value="Homeodomain-like"/>
    <property type="match status" value="1"/>
</dbReference>
<name>A0A7X2S4V3_9BACI</name>
<dbReference type="RefSeq" id="WP_155112187.1">
    <property type="nucleotide sequence ID" value="NZ_WMIB01000007.1"/>
</dbReference>
<organism evidence="4 5">
    <name type="scientific">Metabacillus mangrovi</name>
    <dbReference type="NCBI Taxonomy" id="1491830"/>
    <lineage>
        <taxon>Bacteria</taxon>
        <taxon>Bacillati</taxon>
        <taxon>Bacillota</taxon>
        <taxon>Bacilli</taxon>
        <taxon>Bacillales</taxon>
        <taxon>Bacillaceae</taxon>
        <taxon>Metabacillus</taxon>
    </lineage>
</organism>
<dbReference type="PROSITE" id="PS50977">
    <property type="entry name" value="HTH_TETR_2"/>
    <property type="match status" value="1"/>
</dbReference>
<evidence type="ECO:0000256" key="2">
    <source>
        <dbReference type="PROSITE-ProRule" id="PRU00335"/>
    </source>
</evidence>
<dbReference type="GO" id="GO:0000976">
    <property type="term" value="F:transcription cis-regulatory region binding"/>
    <property type="evidence" value="ECO:0007669"/>
    <property type="project" value="TreeGrafter"/>
</dbReference>
<dbReference type="AlphaFoldDB" id="A0A7X2S4V3"/>
<dbReference type="InterPro" id="IPR054422">
    <property type="entry name" value="TetR-like_HI_0893_C"/>
</dbReference>
<accession>A0A7X2S4V3</accession>
<evidence type="ECO:0000313" key="4">
    <source>
        <dbReference type="EMBL" id="MTH53657.1"/>
    </source>
</evidence>
<dbReference type="PRINTS" id="PR00455">
    <property type="entry name" value="HTHTETR"/>
</dbReference>
<feature type="domain" description="HTH tetR-type" evidence="3">
    <location>
        <begin position="5"/>
        <end position="65"/>
    </location>
</feature>
<dbReference type="Proteomes" id="UP000434639">
    <property type="component" value="Unassembled WGS sequence"/>
</dbReference>
<dbReference type="PROSITE" id="PS01081">
    <property type="entry name" value="HTH_TETR_1"/>
    <property type="match status" value="1"/>
</dbReference>
<evidence type="ECO:0000256" key="1">
    <source>
        <dbReference type="ARBA" id="ARBA00023125"/>
    </source>
</evidence>
<comment type="caution">
    <text evidence="4">The sequence shown here is derived from an EMBL/GenBank/DDBJ whole genome shotgun (WGS) entry which is preliminary data.</text>
</comment>
<dbReference type="InterPro" id="IPR009057">
    <property type="entry name" value="Homeodomain-like_sf"/>
</dbReference>